<dbReference type="InterPro" id="IPR007211">
    <property type="entry name" value="DUF378"/>
</dbReference>
<dbReference type="AlphaFoldDB" id="A0A1I0CC78"/>
<keyword evidence="3" id="KW-1185">Reference proteome</keyword>
<evidence type="ECO:0000313" key="3">
    <source>
        <dbReference type="Proteomes" id="UP000198618"/>
    </source>
</evidence>
<feature type="transmembrane region" description="Helical" evidence="1">
    <location>
        <begin position="7"/>
        <end position="27"/>
    </location>
</feature>
<proteinExistence type="predicted"/>
<dbReference type="PANTHER" id="PTHR37304:SF1">
    <property type="entry name" value="MEMBRANE PROTEIN"/>
    <property type="match status" value="1"/>
</dbReference>
<dbReference type="STRING" id="930131.SAMN05216389_106153"/>
<dbReference type="PANTHER" id="PTHR37304">
    <property type="entry name" value="MEMBRANE PROTEIN-RELATED"/>
    <property type="match status" value="1"/>
</dbReference>
<keyword evidence="1" id="KW-1133">Transmembrane helix</keyword>
<feature type="transmembrane region" description="Helical" evidence="1">
    <location>
        <begin position="42"/>
        <end position="63"/>
    </location>
</feature>
<accession>A0A1I0CC78</accession>
<evidence type="ECO:0000313" key="2">
    <source>
        <dbReference type="EMBL" id="SET17157.1"/>
    </source>
</evidence>
<reference evidence="2 3" key="1">
    <citation type="submission" date="2016-10" db="EMBL/GenBank/DDBJ databases">
        <authorList>
            <person name="de Groot N.N."/>
        </authorList>
    </citation>
    <scope>NUCLEOTIDE SEQUENCE [LARGE SCALE GENOMIC DNA]</scope>
    <source>
        <strain evidence="2 3">IBRC-M 10780</strain>
    </source>
</reference>
<dbReference type="Pfam" id="PF04070">
    <property type="entry name" value="DUF378"/>
    <property type="match status" value="1"/>
</dbReference>
<evidence type="ECO:0000256" key="1">
    <source>
        <dbReference type="SAM" id="Phobius"/>
    </source>
</evidence>
<dbReference type="OrthoDB" id="9812136at2"/>
<protein>
    <recommendedName>
        <fullName evidence="4">DUF378 domain-containing protein</fullName>
    </recommendedName>
</protein>
<name>A0A1I0CC78_9BACI</name>
<evidence type="ECO:0008006" key="4">
    <source>
        <dbReference type="Google" id="ProtNLM"/>
    </source>
</evidence>
<dbReference type="Proteomes" id="UP000198618">
    <property type="component" value="Unassembled WGS sequence"/>
</dbReference>
<sequence length="79" mass="8520">MNGIQRLALALVIIGAINWGLIGLFQFDLVAAVFGGGEQSAFLARIIYSLVGISGLVCLSLLFKTDEAYSKQRTTRLDT</sequence>
<organism evidence="2 3">
    <name type="scientific">Oceanobacillus limi</name>
    <dbReference type="NCBI Taxonomy" id="930131"/>
    <lineage>
        <taxon>Bacteria</taxon>
        <taxon>Bacillati</taxon>
        <taxon>Bacillota</taxon>
        <taxon>Bacilli</taxon>
        <taxon>Bacillales</taxon>
        <taxon>Bacillaceae</taxon>
        <taxon>Oceanobacillus</taxon>
    </lineage>
</organism>
<dbReference type="EMBL" id="FOHE01000006">
    <property type="protein sequence ID" value="SET17157.1"/>
    <property type="molecule type" value="Genomic_DNA"/>
</dbReference>
<dbReference type="RefSeq" id="WP_090868836.1">
    <property type="nucleotide sequence ID" value="NZ_FOHE01000006.1"/>
</dbReference>
<keyword evidence="1" id="KW-0472">Membrane</keyword>
<keyword evidence="1" id="KW-0812">Transmembrane</keyword>
<gene>
    <name evidence="2" type="ORF">SAMN05216389_106153</name>
</gene>